<evidence type="ECO:0000256" key="1">
    <source>
        <dbReference type="SAM" id="SignalP"/>
    </source>
</evidence>
<dbReference type="Pfam" id="PF03372">
    <property type="entry name" value="Exo_endo_phos"/>
    <property type="match status" value="1"/>
</dbReference>
<dbReference type="Proteomes" id="UP001168620">
    <property type="component" value="Unassembled WGS sequence"/>
</dbReference>
<dbReference type="SUPFAM" id="SSF56219">
    <property type="entry name" value="DNase I-like"/>
    <property type="match status" value="1"/>
</dbReference>
<dbReference type="Gene3D" id="3.60.10.10">
    <property type="entry name" value="Endonuclease/exonuclease/phosphatase"/>
    <property type="match status" value="1"/>
</dbReference>
<evidence type="ECO:0000259" key="2">
    <source>
        <dbReference type="Pfam" id="PF03372"/>
    </source>
</evidence>
<evidence type="ECO:0000313" key="4">
    <source>
        <dbReference type="Proteomes" id="UP001168620"/>
    </source>
</evidence>
<dbReference type="RefSeq" id="WP_300952263.1">
    <property type="nucleotide sequence ID" value="NZ_JAUHJQ010000002.1"/>
</dbReference>
<gene>
    <name evidence="3" type="ORF">QWY28_09545</name>
</gene>
<proteinExistence type="predicted"/>
<dbReference type="InterPro" id="IPR036691">
    <property type="entry name" value="Endo/exonu/phosph_ase_sf"/>
</dbReference>
<keyword evidence="1" id="KW-0732">Signal</keyword>
<dbReference type="EMBL" id="JAUHJQ010000002">
    <property type="protein sequence ID" value="MDN4173185.1"/>
    <property type="molecule type" value="Genomic_DNA"/>
</dbReference>
<feature type="signal peptide" evidence="1">
    <location>
        <begin position="1"/>
        <end position="43"/>
    </location>
</feature>
<name>A0ABT8FF81_9ACTN</name>
<feature type="domain" description="Endonuclease/exonuclease/phosphatase" evidence="2">
    <location>
        <begin position="79"/>
        <end position="306"/>
    </location>
</feature>
<dbReference type="InterPro" id="IPR005135">
    <property type="entry name" value="Endo/exonuclease/phosphatase"/>
</dbReference>
<sequence length="649" mass="67200">MGVPVTVRRGRRRPARRVGLARALAAGTAATLLGAVLAVPAGAATGGAARPSPTAGVSVTDDVTDEVTAEPAAPFRAFTLNVCYCLSPAKAMADVRRVLPLADAGGLQEFSDAVDRANLITLLTAEDWGWYMPTTGGATIPIIWDRSRFRLLEGNTIKVHPSEKGVTPARYINSVRLREIATGEVYALVNAHTIARASHDARLTDMRRIPRLRKHLQLLRGEIERLFGTTEHVFAGGDLNVNYLADRNRRLAGLPTNALGDLVRFDMPLVGSRGTRSLLDYTMTVRSAGGLVPTDQRVVRGFASDHDAVVVTYQPQQLLADGPVFNDPTADPAAPAAGTAVRDRQVRAVRNAEPGDTVRLATARLDDPVLEEALLAAALEGVQVRVVTGAVTPALTRIQAALGTDTAAASYALACPAACLDGGRHEVEALLVDRLARTTDLTVVASAAAVPASTTAWTTGFVSTDPATYETYGAVLDRLVAAAGGAPEPLPAADVPATEEPAPSGAVPALTYPVTAGATDPVLDALAPVGCAGTTVRAVVRSWAGARGRAVADRLAALRTAGCDVAVVVGSGVLSGVTSRLTAAGVAVTVAKVAQTTLVVSGGDVTRAWVGGPPWTDRGLTSTGLALEVSDPAVVDAYVDAFDRIAPPA</sequence>
<evidence type="ECO:0000313" key="3">
    <source>
        <dbReference type="EMBL" id="MDN4173185.1"/>
    </source>
</evidence>
<feature type="chain" id="PRO_5045998487" description="Endonuclease/exonuclease/phosphatase domain-containing protein" evidence="1">
    <location>
        <begin position="44"/>
        <end position="649"/>
    </location>
</feature>
<comment type="caution">
    <text evidence="3">The sequence shown here is derived from an EMBL/GenBank/DDBJ whole genome shotgun (WGS) entry which is preliminary data.</text>
</comment>
<accession>A0ABT8FF81</accession>
<keyword evidence="4" id="KW-1185">Reference proteome</keyword>
<organism evidence="3 4">
    <name type="scientific">Nocardioides oceani</name>
    <dbReference type="NCBI Taxonomy" id="3058369"/>
    <lineage>
        <taxon>Bacteria</taxon>
        <taxon>Bacillati</taxon>
        <taxon>Actinomycetota</taxon>
        <taxon>Actinomycetes</taxon>
        <taxon>Propionibacteriales</taxon>
        <taxon>Nocardioidaceae</taxon>
        <taxon>Nocardioides</taxon>
    </lineage>
</organism>
<reference evidence="3" key="1">
    <citation type="submission" date="2023-06" db="EMBL/GenBank/DDBJ databases">
        <title>Draft genome sequence of Nocardioides sp. SOB77.</title>
        <authorList>
            <person name="Zhang G."/>
        </authorList>
    </citation>
    <scope>NUCLEOTIDE SEQUENCE</scope>
    <source>
        <strain evidence="3">SOB77</strain>
    </source>
</reference>
<protein>
    <recommendedName>
        <fullName evidence="2">Endonuclease/exonuclease/phosphatase domain-containing protein</fullName>
    </recommendedName>
</protein>